<name>A0A3T0IHN4_9CAUD</name>
<feature type="domain" description="T4 RNA ligase 1-like N-terminal" evidence="1">
    <location>
        <begin position="65"/>
        <end position="276"/>
    </location>
</feature>
<keyword evidence="3" id="KW-1185">Reference proteome</keyword>
<reference evidence="2 3" key="1">
    <citation type="submission" date="2018-12" db="EMBL/GenBank/DDBJ databases">
        <title>Characterization of a novel siphovirus infacting Bacillus anthracis.</title>
        <authorList>
            <person name="Hu X."/>
            <person name="Wan X."/>
            <person name="Geng P."/>
            <person name="Yuan Z."/>
        </authorList>
    </citation>
    <scope>NUCLEOTIDE SEQUENCE [LARGE SCALE GENOMIC DNA]</scope>
</reference>
<dbReference type="GO" id="GO:0016874">
    <property type="term" value="F:ligase activity"/>
    <property type="evidence" value="ECO:0007669"/>
    <property type="project" value="UniProtKB-KW"/>
</dbReference>
<dbReference type="InterPro" id="IPR019039">
    <property type="entry name" value="T4-Rnl1-like_N"/>
</dbReference>
<proteinExistence type="predicted"/>
<evidence type="ECO:0000313" key="3">
    <source>
        <dbReference type="Proteomes" id="UP000287896"/>
    </source>
</evidence>
<gene>
    <name evidence="2" type="ORF">pW2_48</name>
</gene>
<keyword evidence="2" id="KW-0436">Ligase</keyword>
<sequence length="390" mass="45602">MKDLKKKVYSQLNTMTNEEYQKYVMESINGYIKINKHPEDENIVILNYTELTTFERRWNNETMTARGLILDLTEAKDNGIIYILAKPFEKFFNYGENLEYQEDIDFTKPPVVMEKMDGSLGISYFFNNEIRFATRGSFISEQAIEATKIWKRNYATSFSWFTYASTPITYLVEIIYPSNRVVVDYGGTRDLVLLGYIHIFKYGATRTPQNIPLREFYDADVEEVEDEAFALGMPVARLTEMTLEDALSLKKDISANEEGWILRYGNKRVKVKGDEYMTVHRITYGLSTKAKFEAWASGDLDGLIFKMPEEFREELETFGKKLDYVLNSESQRLHKTYREARKVLATYINKEVSKESRGFIFGAFDYKGVDEMEIRKQIAKNYKDFLEVIE</sequence>
<organism evidence="2 3">
    <name type="scientific">Bacillus phage pW2</name>
    <dbReference type="NCBI Taxonomy" id="2500559"/>
    <lineage>
        <taxon>Viruses</taxon>
        <taxon>Duplodnaviria</taxon>
        <taxon>Heunggongvirae</taxon>
        <taxon>Uroviricota</taxon>
        <taxon>Caudoviricetes</taxon>
        <taxon>Joanripponvirinae</taxon>
        <taxon>Sophritavirus</taxon>
        <taxon>Sophritavirus pW2</taxon>
    </lineage>
</organism>
<accession>A0A3T0IHN4</accession>
<evidence type="ECO:0000259" key="1">
    <source>
        <dbReference type="Pfam" id="PF09511"/>
    </source>
</evidence>
<evidence type="ECO:0000313" key="2">
    <source>
        <dbReference type="EMBL" id="AZU98886.1"/>
    </source>
</evidence>
<dbReference type="EMBL" id="MK288021">
    <property type="protein sequence ID" value="AZU98886.1"/>
    <property type="molecule type" value="Genomic_DNA"/>
</dbReference>
<dbReference type="Proteomes" id="UP000287896">
    <property type="component" value="Segment"/>
</dbReference>
<protein>
    <submittedName>
        <fullName evidence="2">RNA ligase</fullName>
    </submittedName>
</protein>
<dbReference type="Pfam" id="PF09511">
    <property type="entry name" value="RNA_lig_T4_1"/>
    <property type="match status" value="1"/>
</dbReference>